<name>A0A7K3RG02_STRAQ</name>
<gene>
    <name evidence="1" type="ORF">G3I58_24580</name>
</gene>
<evidence type="ECO:0000313" key="2">
    <source>
        <dbReference type="Proteomes" id="UP000470951"/>
    </source>
</evidence>
<dbReference type="Gene3D" id="3.90.1150.10">
    <property type="entry name" value="Aspartate Aminotransferase, domain 1"/>
    <property type="match status" value="1"/>
</dbReference>
<organism evidence="1 2">
    <name type="scientific">Streptomyces anulatus</name>
    <name type="common">Streptomyces chrysomallus</name>
    <dbReference type="NCBI Taxonomy" id="1892"/>
    <lineage>
        <taxon>Bacteria</taxon>
        <taxon>Bacillati</taxon>
        <taxon>Actinomycetota</taxon>
        <taxon>Actinomycetes</taxon>
        <taxon>Kitasatosporales</taxon>
        <taxon>Streptomycetaceae</taxon>
        <taxon>Streptomyces</taxon>
    </lineage>
</organism>
<dbReference type="GO" id="GO:0008483">
    <property type="term" value="F:transaminase activity"/>
    <property type="evidence" value="ECO:0007669"/>
    <property type="project" value="UniProtKB-KW"/>
</dbReference>
<feature type="non-terminal residue" evidence="1">
    <location>
        <position position="1"/>
    </location>
</feature>
<dbReference type="AlphaFoldDB" id="A0A7K3RG02"/>
<dbReference type="Proteomes" id="UP000470951">
    <property type="component" value="Unassembled WGS sequence"/>
</dbReference>
<sequence length="82" mass="8054">PAGTDAAALVAAALAADPALPLVAGGGALSKEMIRVNHYGADATRGAVLSSLAALGAVLTDAGRRVDIEAARRAVSETWSSV</sequence>
<protein>
    <submittedName>
        <fullName evidence="1">Alanine--glyoxylate aminotransferase family protein</fullName>
    </submittedName>
</protein>
<reference evidence="1 2" key="1">
    <citation type="submission" date="2020-01" db="EMBL/GenBank/DDBJ databases">
        <title>Insect and environment-associated Actinomycetes.</title>
        <authorList>
            <person name="Currrie C."/>
            <person name="Chevrette M."/>
            <person name="Carlson C."/>
            <person name="Stubbendieck R."/>
            <person name="Wendt-Pienkowski E."/>
        </authorList>
    </citation>
    <scope>NUCLEOTIDE SEQUENCE [LARGE SCALE GENOMIC DNA]</scope>
    <source>
        <strain evidence="1 2">SID7903</strain>
    </source>
</reference>
<dbReference type="InterPro" id="IPR015422">
    <property type="entry name" value="PyrdxlP-dep_Trfase_small"/>
</dbReference>
<evidence type="ECO:0000313" key="1">
    <source>
        <dbReference type="EMBL" id="NEC01134.1"/>
    </source>
</evidence>
<comment type="caution">
    <text evidence="1">The sequence shown here is derived from an EMBL/GenBank/DDBJ whole genome shotgun (WGS) entry which is preliminary data.</text>
</comment>
<dbReference type="EMBL" id="JAAGMS010000272">
    <property type="protein sequence ID" value="NEC01134.1"/>
    <property type="molecule type" value="Genomic_DNA"/>
</dbReference>
<proteinExistence type="predicted"/>
<keyword evidence="1" id="KW-0808">Transferase</keyword>
<accession>A0A7K3RG02</accession>
<keyword evidence="1" id="KW-0032">Aminotransferase</keyword>